<sequence length="467" mass="51546">MNVAIAVAGIAVGIVIGFLVGALRASAAARGADARVAEARGAVEVERSRAVELERRVVEAHETAAHREVELTAAHERYVAQVRGDQELLKQQFQALSAENLKQSQESFFQIAQERLTRERQAADAELAKREESVKKLVEPMAKALDDVRRQTTEADKNRAEGQATLGQQVRQMLEASAKLDKKTSDFINTLRRSDVRGNWGEVQLRRVVELAGMVRYVDFEEQENVKDAEGKNLRPDMTVKLAGGRTIVVDSKVALSALLEAFETDDEAVRAERLLAHARHVKKHVDDLAGKKYWEQFASAPEFVVMFVPSEAFYQSALEQDPALQEYAFEKRVVIATPTTLVAMLRTVAHAWKEDTLAKNAQQVLATGKELYDRLITMGGHLARVGKALDNAGKAYNATVASMESRVLVSARKFGEMQEITATIEESVPVHLDIRQIAAPEFETAPELEIGADAESHRAAEPDSDA</sequence>
<dbReference type="AlphaFoldDB" id="A0A7Z0CI82"/>
<evidence type="ECO:0000256" key="4">
    <source>
        <dbReference type="ARBA" id="ARBA00023172"/>
    </source>
</evidence>
<evidence type="ECO:0000313" key="7">
    <source>
        <dbReference type="Proteomes" id="UP000547973"/>
    </source>
</evidence>
<organism evidence="6 7">
    <name type="scientific">Demequina lutea</name>
    <dbReference type="NCBI Taxonomy" id="431489"/>
    <lineage>
        <taxon>Bacteria</taxon>
        <taxon>Bacillati</taxon>
        <taxon>Actinomycetota</taxon>
        <taxon>Actinomycetes</taxon>
        <taxon>Micrococcales</taxon>
        <taxon>Demequinaceae</taxon>
        <taxon>Demequina</taxon>
    </lineage>
</organism>
<dbReference type="Proteomes" id="UP000547973">
    <property type="component" value="Unassembled WGS sequence"/>
</dbReference>
<evidence type="ECO:0000256" key="1">
    <source>
        <dbReference type="ARBA" id="ARBA00003416"/>
    </source>
</evidence>
<comment type="caution">
    <text evidence="6">The sequence shown here is derived from an EMBL/GenBank/DDBJ whole genome shotgun (WGS) entry which is preliminary data.</text>
</comment>
<gene>
    <name evidence="6" type="ORF">BKA03_002405</name>
</gene>
<dbReference type="OrthoDB" id="370725at2"/>
<feature type="region of interest" description="Disordered" evidence="5">
    <location>
        <begin position="448"/>
        <end position="467"/>
    </location>
</feature>
<evidence type="ECO:0000313" key="6">
    <source>
        <dbReference type="EMBL" id="NYI42286.1"/>
    </source>
</evidence>
<comment type="function">
    <text evidence="1">Involved in DNA recombination.</text>
</comment>
<evidence type="ECO:0000256" key="3">
    <source>
        <dbReference type="ARBA" id="ARBA00023054"/>
    </source>
</evidence>
<evidence type="ECO:0000256" key="5">
    <source>
        <dbReference type="SAM" id="MobiDB-lite"/>
    </source>
</evidence>
<dbReference type="PANTHER" id="PTHR30563:SF0">
    <property type="entry name" value="DNA RECOMBINATION PROTEIN RMUC"/>
    <property type="match status" value="1"/>
</dbReference>
<name>A0A7Z0CI82_9MICO</name>
<dbReference type="InterPro" id="IPR003798">
    <property type="entry name" value="DNA_recombination_RmuC"/>
</dbReference>
<dbReference type="RefSeq" id="WP_083971119.1">
    <property type="nucleotide sequence ID" value="NZ_BBRC01000002.1"/>
</dbReference>
<dbReference type="PANTHER" id="PTHR30563">
    <property type="entry name" value="DNA RECOMBINATION PROTEIN RMUC"/>
    <property type="match status" value="1"/>
</dbReference>
<feature type="compositionally biased region" description="Basic and acidic residues" evidence="5">
    <location>
        <begin position="455"/>
        <end position="467"/>
    </location>
</feature>
<comment type="similarity">
    <text evidence="2">Belongs to the RmuC family.</text>
</comment>
<proteinExistence type="inferred from homology"/>
<keyword evidence="3" id="KW-0175">Coiled coil</keyword>
<evidence type="ECO:0000256" key="2">
    <source>
        <dbReference type="ARBA" id="ARBA00009840"/>
    </source>
</evidence>
<keyword evidence="4" id="KW-0233">DNA recombination</keyword>
<dbReference type="Pfam" id="PF02646">
    <property type="entry name" value="RmuC"/>
    <property type="match status" value="1"/>
</dbReference>
<dbReference type="GO" id="GO:0006310">
    <property type="term" value="P:DNA recombination"/>
    <property type="evidence" value="ECO:0007669"/>
    <property type="project" value="UniProtKB-KW"/>
</dbReference>
<keyword evidence="7" id="KW-1185">Reference proteome</keyword>
<protein>
    <submittedName>
        <fullName evidence="6">DNA recombination protein RmuC</fullName>
    </submittedName>
</protein>
<dbReference type="EMBL" id="JACBZO010000001">
    <property type="protein sequence ID" value="NYI42286.1"/>
    <property type="molecule type" value="Genomic_DNA"/>
</dbReference>
<accession>A0A7Z0CI82</accession>
<reference evidence="6 7" key="1">
    <citation type="submission" date="2020-07" db="EMBL/GenBank/DDBJ databases">
        <title>Sequencing the genomes of 1000 actinobacteria strains.</title>
        <authorList>
            <person name="Klenk H.-P."/>
        </authorList>
    </citation>
    <scope>NUCLEOTIDE SEQUENCE [LARGE SCALE GENOMIC DNA]</scope>
    <source>
        <strain evidence="6 7">DSM 19970</strain>
    </source>
</reference>